<protein>
    <submittedName>
        <fullName evidence="3">Uncharacterized protein</fullName>
    </submittedName>
</protein>
<sequence>MPVLPILCLLGVHLEASAAAGCSNRLAMQRLTARQSAISMAYRPRRPSQPRRSESVRRVTHLDASASSPPLASLQASLQTPYQKVHEIGLARIYGRRRWYREQARTGISPAVRLGLRLAPPPPRATPPAAQTKGAADLAASSRALLAQLEEERAASDKLSAKLKQRSMKPTPPARPRYEPSESMKLQLQYEEEIERRLLAKLNAHTATLRN</sequence>
<accession>A0AB34JK04</accession>
<evidence type="ECO:0000313" key="4">
    <source>
        <dbReference type="Proteomes" id="UP001515480"/>
    </source>
</evidence>
<feature type="region of interest" description="Disordered" evidence="1">
    <location>
        <begin position="156"/>
        <end position="184"/>
    </location>
</feature>
<proteinExistence type="predicted"/>
<name>A0AB34JK04_PRYPA</name>
<keyword evidence="2" id="KW-0732">Signal</keyword>
<dbReference type="AlphaFoldDB" id="A0AB34JK04"/>
<feature type="region of interest" description="Disordered" evidence="1">
    <location>
        <begin position="41"/>
        <end position="72"/>
    </location>
</feature>
<dbReference type="EMBL" id="JBGBPQ010000008">
    <property type="protein sequence ID" value="KAL1521047.1"/>
    <property type="molecule type" value="Genomic_DNA"/>
</dbReference>
<feature type="chain" id="PRO_5044308750" evidence="2">
    <location>
        <begin position="20"/>
        <end position="211"/>
    </location>
</feature>
<gene>
    <name evidence="3" type="ORF">AB1Y20_022602</name>
</gene>
<feature type="compositionally biased region" description="Basic and acidic residues" evidence="1">
    <location>
        <begin position="51"/>
        <end position="61"/>
    </location>
</feature>
<evidence type="ECO:0000256" key="2">
    <source>
        <dbReference type="SAM" id="SignalP"/>
    </source>
</evidence>
<organism evidence="3 4">
    <name type="scientific">Prymnesium parvum</name>
    <name type="common">Toxic golden alga</name>
    <dbReference type="NCBI Taxonomy" id="97485"/>
    <lineage>
        <taxon>Eukaryota</taxon>
        <taxon>Haptista</taxon>
        <taxon>Haptophyta</taxon>
        <taxon>Prymnesiophyceae</taxon>
        <taxon>Prymnesiales</taxon>
        <taxon>Prymnesiaceae</taxon>
        <taxon>Prymnesium</taxon>
    </lineage>
</organism>
<keyword evidence="4" id="KW-1185">Reference proteome</keyword>
<comment type="caution">
    <text evidence="3">The sequence shown here is derived from an EMBL/GenBank/DDBJ whole genome shotgun (WGS) entry which is preliminary data.</text>
</comment>
<feature type="compositionally biased region" description="Low complexity" evidence="1">
    <location>
        <begin position="127"/>
        <end position="137"/>
    </location>
</feature>
<reference evidence="3 4" key="1">
    <citation type="journal article" date="2024" name="Science">
        <title>Giant polyketide synthase enzymes in the biosynthesis of giant marine polyether toxins.</title>
        <authorList>
            <person name="Fallon T.R."/>
            <person name="Shende V.V."/>
            <person name="Wierzbicki I.H."/>
            <person name="Pendleton A.L."/>
            <person name="Watervoot N.F."/>
            <person name="Auber R.P."/>
            <person name="Gonzalez D.J."/>
            <person name="Wisecaver J.H."/>
            <person name="Moore B.S."/>
        </authorList>
    </citation>
    <scope>NUCLEOTIDE SEQUENCE [LARGE SCALE GENOMIC DNA]</scope>
    <source>
        <strain evidence="3 4">12B1</strain>
    </source>
</reference>
<feature type="region of interest" description="Disordered" evidence="1">
    <location>
        <begin position="118"/>
        <end position="137"/>
    </location>
</feature>
<feature type="signal peptide" evidence="2">
    <location>
        <begin position="1"/>
        <end position="19"/>
    </location>
</feature>
<dbReference type="Proteomes" id="UP001515480">
    <property type="component" value="Unassembled WGS sequence"/>
</dbReference>
<evidence type="ECO:0000256" key="1">
    <source>
        <dbReference type="SAM" id="MobiDB-lite"/>
    </source>
</evidence>
<evidence type="ECO:0000313" key="3">
    <source>
        <dbReference type="EMBL" id="KAL1521047.1"/>
    </source>
</evidence>